<dbReference type="EMBL" id="LHQQ01000406">
    <property type="protein sequence ID" value="KOS36674.1"/>
    <property type="molecule type" value="Genomic_DNA"/>
</dbReference>
<comment type="caution">
    <text evidence="2">The sequence shown here is derived from an EMBL/GenBank/DDBJ whole genome shotgun (WGS) entry which is preliminary data.</text>
</comment>
<keyword evidence="1" id="KW-1133">Transmembrane helix</keyword>
<name>A0A0M8NX31_9EURO</name>
<keyword evidence="1" id="KW-0472">Membrane</keyword>
<dbReference type="OrthoDB" id="4305334at2759"/>
<keyword evidence="1" id="KW-0812">Transmembrane</keyword>
<feature type="transmembrane region" description="Helical" evidence="1">
    <location>
        <begin position="55"/>
        <end position="74"/>
    </location>
</feature>
<evidence type="ECO:0000313" key="3">
    <source>
        <dbReference type="Proteomes" id="UP000037696"/>
    </source>
</evidence>
<gene>
    <name evidence="2" type="ORF">ACN38_g12565</name>
</gene>
<evidence type="ECO:0000313" key="2">
    <source>
        <dbReference type="EMBL" id="KOS36674.1"/>
    </source>
</evidence>
<protein>
    <submittedName>
        <fullName evidence="2">Uncharacterized protein</fullName>
    </submittedName>
</protein>
<sequence>MAVLCAWTKVVAQYENTPLVTCSLASDWLDRHDLKATVDHHHRLSHTPLVSSGELSFASLLLFVIFLGFLKELLPPASSY</sequence>
<evidence type="ECO:0000256" key="1">
    <source>
        <dbReference type="SAM" id="Phobius"/>
    </source>
</evidence>
<reference evidence="2 3" key="1">
    <citation type="submission" date="2015-08" db="EMBL/GenBank/DDBJ databases">
        <title>Genome sequencing of Penicillium nordicum.</title>
        <authorList>
            <person name="Nguyen H.D."/>
            <person name="Seifert K.A."/>
        </authorList>
    </citation>
    <scope>NUCLEOTIDE SEQUENCE [LARGE SCALE GENOMIC DNA]</scope>
    <source>
        <strain evidence="2 3">DAOMC 185683</strain>
    </source>
</reference>
<dbReference type="Proteomes" id="UP000037696">
    <property type="component" value="Unassembled WGS sequence"/>
</dbReference>
<proteinExistence type="predicted"/>
<dbReference type="AlphaFoldDB" id="A0A0M8NX31"/>
<keyword evidence="3" id="KW-1185">Reference proteome</keyword>
<accession>A0A0M8NX31</accession>
<organism evidence="2 3">
    <name type="scientific">Penicillium nordicum</name>
    <dbReference type="NCBI Taxonomy" id="229535"/>
    <lineage>
        <taxon>Eukaryota</taxon>
        <taxon>Fungi</taxon>
        <taxon>Dikarya</taxon>
        <taxon>Ascomycota</taxon>
        <taxon>Pezizomycotina</taxon>
        <taxon>Eurotiomycetes</taxon>
        <taxon>Eurotiomycetidae</taxon>
        <taxon>Eurotiales</taxon>
        <taxon>Aspergillaceae</taxon>
        <taxon>Penicillium</taxon>
    </lineage>
</organism>